<dbReference type="PANTHER" id="PTHR12066">
    <property type="entry name" value="TELOMERASE REVERSE TRANSCRIPTASE"/>
    <property type="match status" value="1"/>
</dbReference>
<proteinExistence type="inferred from homology"/>
<comment type="similarity">
    <text evidence="1">Belongs to the reverse transcriptase family. Telomerase subfamily.</text>
</comment>
<dbReference type="PANTHER" id="PTHR12066:SF0">
    <property type="entry name" value="TELOMERASE REVERSE TRANSCRIPTASE"/>
    <property type="match status" value="1"/>
</dbReference>
<name>A0A7S4CR17_9EUGL</name>
<dbReference type="GO" id="GO:0007004">
    <property type="term" value="P:telomere maintenance via telomerase"/>
    <property type="evidence" value="ECO:0007669"/>
    <property type="project" value="TreeGrafter"/>
</dbReference>
<protein>
    <recommendedName>
        <fullName evidence="1">Telomerase reverse transcriptase</fullName>
        <ecNumber evidence="1">2.7.7.49</ecNumber>
    </recommendedName>
    <alternativeName>
        <fullName evidence="1">Telomerase catalytic subunit</fullName>
    </alternativeName>
</protein>
<accession>A0A7S4CR17</accession>
<dbReference type="EMBL" id="HBJA01043594">
    <property type="protein sequence ID" value="CAE0803896.1"/>
    <property type="molecule type" value="Transcribed_RNA"/>
</dbReference>
<feature type="compositionally biased region" description="Polar residues" evidence="2">
    <location>
        <begin position="127"/>
        <end position="151"/>
    </location>
</feature>
<keyword evidence="1" id="KW-0158">Chromosome</keyword>
<keyword evidence="1" id="KW-0808">Transferase</keyword>
<dbReference type="GO" id="GO:0042162">
    <property type="term" value="F:telomeric DNA binding"/>
    <property type="evidence" value="ECO:0007669"/>
    <property type="project" value="TreeGrafter"/>
</dbReference>
<dbReference type="GO" id="GO:0070034">
    <property type="term" value="F:telomerase RNA binding"/>
    <property type="evidence" value="ECO:0007669"/>
    <property type="project" value="TreeGrafter"/>
</dbReference>
<sequence length="593" mass="63537">MLTRHIRCNVINVGGRLCWQSCGIPQGSRLSTLLCCLLYNHFEWHYLWPAISHYPLSQEPSPAAHPKTTSGTPLSAPLSSSELLRSIGAITNAPSPRVPVSTPLPRLQSSTAWDPCGSAGRRLASLSALSKPSHQTSAGGQVQTKSLTSPVSPAATCSAKTLARPPSLEHSAEDIADDAESGSCASSIDLFADCPSPDTAQSEVSDGAVTELLLSVRSSFEQADSDPDVEPVIIPDPKTLLDPPPTASNATPIMGMVPDCNSNSDLNANAQLGSDTDHNAKANPTPTSGSTQLHSVQSATRGELSSASVQPLSEEAASQARIPPASRVLLLRWMDDFLCISVSKAQVETFVRMLACGAPEYGIHVNLEKAQSNLAPSAAASSVPASAGATPSRASTAGRYIRWCGLLLDTEHAELRADFSNIGRHIRHSMTLNFHNVDVMMKRLRTWAGARMAFPLLCGVINCPETVLINLYEICVLLSKRFHHGMMHLGRLGVANLPALVCDLSQQVKGFLVHRSRQLQALGSYCPLSTEVAGWACLSAFVQVWGLKRKLYQQHYSAVRSALCVQFSILGARQQELCKAVRAMKITLPDVGF</sequence>
<dbReference type="GO" id="GO:0000333">
    <property type="term" value="C:telomerase catalytic core complex"/>
    <property type="evidence" value="ECO:0007669"/>
    <property type="project" value="TreeGrafter"/>
</dbReference>
<feature type="region of interest" description="Disordered" evidence="2">
    <location>
        <begin position="261"/>
        <end position="318"/>
    </location>
</feature>
<feature type="compositionally biased region" description="Polar residues" evidence="2">
    <location>
        <begin position="261"/>
        <end position="274"/>
    </location>
</feature>
<keyword evidence="1" id="KW-0539">Nucleus</keyword>
<dbReference type="Gene3D" id="1.10.357.90">
    <property type="match status" value="1"/>
</dbReference>
<reference evidence="3" key="1">
    <citation type="submission" date="2021-01" db="EMBL/GenBank/DDBJ databases">
        <authorList>
            <person name="Corre E."/>
            <person name="Pelletier E."/>
            <person name="Niang G."/>
            <person name="Scheremetjew M."/>
            <person name="Finn R."/>
            <person name="Kale V."/>
            <person name="Holt S."/>
            <person name="Cochrane G."/>
            <person name="Meng A."/>
            <person name="Brown T."/>
            <person name="Cohen L."/>
        </authorList>
    </citation>
    <scope>NUCLEOTIDE SEQUENCE</scope>
    <source>
        <strain evidence="3">CCMP1594</strain>
    </source>
</reference>
<feature type="region of interest" description="Disordered" evidence="2">
    <location>
        <begin position="59"/>
        <end position="78"/>
    </location>
</feature>
<dbReference type="GO" id="GO:0003720">
    <property type="term" value="F:telomerase activity"/>
    <property type="evidence" value="ECO:0007669"/>
    <property type="project" value="InterPro"/>
</dbReference>
<comment type="subcellular location">
    <subcellularLocation>
        <location evidence="1">Nucleus</location>
    </subcellularLocation>
    <subcellularLocation>
        <location evidence="1">Chromosome</location>
        <location evidence="1">Telomere</location>
    </subcellularLocation>
</comment>
<feature type="compositionally biased region" description="Polar residues" evidence="2">
    <location>
        <begin position="282"/>
        <end position="311"/>
    </location>
</feature>
<keyword evidence="1" id="KW-0779">Telomere</keyword>
<comment type="function">
    <text evidence="1">Telomerase is a ribonucleoprotein enzyme essential for the replication of chromosome termini in most eukaryotes. It elongates telomeres. It is a reverse transcriptase that adds simple sequence repeats to chromosome ends by copying a template sequence within the RNA component of the enzyme.</text>
</comment>
<dbReference type="GO" id="GO:0000781">
    <property type="term" value="C:chromosome, telomeric region"/>
    <property type="evidence" value="ECO:0007669"/>
    <property type="project" value="UniProtKB-SubCell"/>
</dbReference>
<dbReference type="AlphaFoldDB" id="A0A7S4CR17"/>
<evidence type="ECO:0000256" key="2">
    <source>
        <dbReference type="SAM" id="MobiDB-lite"/>
    </source>
</evidence>
<evidence type="ECO:0000256" key="1">
    <source>
        <dbReference type="RuleBase" id="RU365061"/>
    </source>
</evidence>
<dbReference type="EC" id="2.7.7.49" evidence="1"/>
<keyword evidence="1" id="KW-0460">Magnesium</keyword>
<evidence type="ECO:0000313" key="3">
    <source>
        <dbReference type="EMBL" id="CAE0803896.1"/>
    </source>
</evidence>
<keyword evidence="1" id="KW-0695">RNA-directed DNA polymerase</keyword>
<gene>
    <name evidence="3" type="ORF">EGYM00163_LOCUS15020</name>
</gene>
<organism evidence="3">
    <name type="scientific">Eutreptiella gymnastica</name>
    <dbReference type="NCBI Taxonomy" id="73025"/>
    <lineage>
        <taxon>Eukaryota</taxon>
        <taxon>Discoba</taxon>
        <taxon>Euglenozoa</taxon>
        <taxon>Euglenida</taxon>
        <taxon>Spirocuta</taxon>
        <taxon>Euglenophyceae</taxon>
        <taxon>Eutreptiales</taxon>
        <taxon>Eutreptiaceae</taxon>
        <taxon>Eutreptiella</taxon>
    </lineage>
</organism>
<dbReference type="InterPro" id="IPR003545">
    <property type="entry name" value="Telomerase_RT"/>
</dbReference>
<dbReference type="GO" id="GO:0046872">
    <property type="term" value="F:metal ion binding"/>
    <property type="evidence" value="ECO:0007669"/>
    <property type="project" value="UniProtKB-KW"/>
</dbReference>
<keyword evidence="1" id="KW-0479">Metal-binding</keyword>
<comment type="catalytic activity">
    <reaction evidence="1">
        <text>DNA(n) + a 2'-deoxyribonucleoside 5'-triphosphate = DNA(n+1) + diphosphate</text>
        <dbReference type="Rhea" id="RHEA:22508"/>
        <dbReference type="Rhea" id="RHEA-COMP:17339"/>
        <dbReference type="Rhea" id="RHEA-COMP:17340"/>
        <dbReference type="ChEBI" id="CHEBI:33019"/>
        <dbReference type="ChEBI" id="CHEBI:61560"/>
        <dbReference type="ChEBI" id="CHEBI:173112"/>
        <dbReference type="EC" id="2.7.7.49"/>
    </reaction>
</comment>
<feature type="region of interest" description="Disordered" evidence="2">
    <location>
        <begin position="127"/>
        <end position="180"/>
    </location>
</feature>
<keyword evidence="1" id="KW-0548">Nucleotidyltransferase</keyword>